<dbReference type="OrthoDB" id="287932at2"/>
<dbReference type="GO" id="GO:0004497">
    <property type="term" value="F:monooxygenase activity"/>
    <property type="evidence" value="ECO:0007669"/>
    <property type="project" value="UniProtKB-KW"/>
</dbReference>
<dbReference type="Proteomes" id="UP000031972">
    <property type="component" value="Unassembled WGS sequence"/>
</dbReference>
<dbReference type="PANTHER" id="PTHR33336">
    <property type="entry name" value="QUINOL MONOOXYGENASE YGIN-RELATED"/>
    <property type="match status" value="1"/>
</dbReference>
<gene>
    <name evidence="2" type="ORF">KR50_09550</name>
</gene>
<evidence type="ECO:0000313" key="2">
    <source>
        <dbReference type="EMBL" id="KIL51074.1"/>
    </source>
</evidence>
<dbReference type="InterPro" id="IPR011008">
    <property type="entry name" value="Dimeric_a/b-barrel"/>
</dbReference>
<keyword evidence="2" id="KW-0503">Monooxygenase</keyword>
<feature type="domain" description="ABM" evidence="1">
    <location>
        <begin position="2"/>
        <end position="90"/>
    </location>
</feature>
<dbReference type="SUPFAM" id="SSF54909">
    <property type="entry name" value="Dimeric alpha+beta barrel"/>
    <property type="match status" value="1"/>
</dbReference>
<keyword evidence="3" id="KW-1185">Reference proteome</keyword>
<name>A0A0C2SAW3_9BACL</name>
<dbReference type="AlphaFoldDB" id="A0A0C2SAW3"/>
<proteinExistence type="predicted"/>
<dbReference type="PANTHER" id="PTHR33336:SF3">
    <property type="entry name" value="ABM DOMAIN-CONTAINING PROTEIN"/>
    <property type="match status" value="1"/>
</dbReference>
<accession>A0A0C2SAW3</accession>
<organism evidence="2 3">
    <name type="scientific">Jeotgalibacillus campisalis</name>
    <dbReference type="NCBI Taxonomy" id="220754"/>
    <lineage>
        <taxon>Bacteria</taxon>
        <taxon>Bacillati</taxon>
        <taxon>Bacillota</taxon>
        <taxon>Bacilli</taxon>
        <taxon>Bacillales</taxon>
        <taxon>Caryophanaceae</taxon>
        <taxon>Jeotgalibacillus</taxon>
    </lineage>
</organism>
<protein>
    <submittedName>
        <fullName evidence="2">Monooxygenase</fullName>
    </submittedName>
</protein>
<comment type="caution">
    <text evidence="2">The sequence shown here is derived from an EMBL/GenBank/DDBJ whole genome shotgun (WGS) entry which is preliminary data.</text>
</comment>
<dbReference type="Gene3D" id="3.30.70.100">
    <property type="match status" value="1"/>
</dbReference>
<dbReference type="PROSITE" id="PS51725">
    <property type="entry name" value="ABM"/>
    <property type="match status" value="1"/>
</dbReference>
<dbReference type="EMBL" id="JXRR01000008">
    <property type="protein sequence ID" value="KIL51074.1"/>
    <property type="molecule type" value="Genomic_DNA"/>
</dbReference>
<reference evidence="2 3" key="1">
    <citation type="submission" date="2015-01" db="EMBL/GenBank/DDBJ databases">
        <title>Jeotgalibacillus campisalis genome sequencing.</title>
        <authorList>
            <person name="Goh K.M."/>
            <person name="Chan K.-G."/>
            <person name="Yaakop A.S."/>
            <person name="Ee R."/>
            <person name="Gan H.M."/>
            <person name="Chan C.S."/>
        </authorList>
    </citation>
    <scope>NUCLEOTIDE SEQUENCE [LARGE SCALE GENOMIC DNA]</scope>
    <source>
        <strain evidence="2 3">SF-57</strain>
    </source>
</reference>
<dbReference type="InterPro" id="IPR007138">
    <property type="entry name" value="ABM_dom"/>
</dbReference>
<sequence>MIITHAQFQIMPEKESEFLQEIASLIEASRKETGNIQYELVKNLEQDFTYTMIELWENEEAVQSHNESGHFQAFVQNAPAYLAARLKVESYSGSLIEK</sequence>
<keyword evidence="2" id="KW-0560">Oxidoreductase</keyword>
<evidence type="ECO:0000259" key="1">
    <source>
        <dbReference type="PROSITE" id="PS51725"/>
    </source>
</evidence>
<evidence type="ECO:0000313" key="3">
    <source>
        <dbReference type="Proteomes" id="UP000031972"/>
    </source>
</evidence>
<dbReference type="RefSeq" id="WP_041055444.1">
    <property type="nucleotide sequence ID" value="NZ_JXRR01000008.1"/>
</dbReference>
<dbReference type="Pfam" id="PF03992">
    <property type="entry name" value="ABM"/>
    <property type="match status" value="1"/>
</dbReference>
<dbReference type="InterPro" id="IPR050744">
    <property type="entry name" value="AI-2_Isomerase_LsrG"/>
</dbReference>
<dbReference type="PATRIC" id="fig|220754.4.peg.973"/>